<sequence>MKKIKTIELEKISGGSVPGCGTVGAIGIAVNAFASTFAPYWNSLAMVCWDN</sequence>
<protein>
    <recommendedName>
        <fullName evidence="4">Bacteriocin</fullName>
    </recommendedName>
</protein>
<proteinExistence type="predicted"/>
<dbReference type="Proteomes" id="UP000295270">
    <property type="component" value="Unassembled WGS sequence"/>
</dbReference>
<evidence type="ECO:0008006" key="4">
    <source>
        <dbReference type="Google" id="ProtNLM"/>
    </source>
</evidence>
<reference evidence="2 3" key="1">
    <citation type="journal article" date="2015" name="Stand. Genomic Sci.">
        <title>Genomic Encyclopedia of Bacterial and Archaeal Type Strains, Phase III: the genomes of soil and plant-associated and newly described type strains.</title>
        <authorList>
            <person name="Whitman W.B."/>
            <person name="Woyke T."/>
            <person name="Klenk H.P."/>
            <person name="Zhou Y."/>
            <person name="Lilburn T.G."/>
            <person name="Beck B.J."/>
            <person name="De Vos P."/>
            <person name="Vandamme P."/>
            <person name="Eisen J.A."/>
            <person name="Garrity G."/>
            <person name="Hugenholtz P."/>
            <person name="Kyrpides N.C."/>
        </authorList>
    </citation>
    <scope>NUCLEOTIDE SEQUENCE [LARGE SCALE GENOMIC DNA]</scope>
    <source>
        <strain evidence="2 3">P5626</strain>
    </source>
</reference>
<comment type="caution">
    <text evidence="2">The sequence shown here is derived from an EMBL/GenBank/DDBJ whole genome shotgun (WGS) entry which is preliminary data.</text>
</comment>
<feature type="transmembrane region" description="Helical" evidence="1">
    <location>
        <begin position="12"/>
        <end position="34"/>
    </location>
</feature>
<organism evidence="2 3">
    <name type="scientific">Flavobacterium circumlabens</name>
    <dbReference type="NCBI Taxonomy" id="2133765"/>
    <lineage>
        <taxon>Bacteria</taxon>
        <taxon>Pseudomonadati</taxon>
        <taxon>Bacteroidota</taxon>
        <taxon>Flavobacteriia</taxon>
        <taxon>Flavobacteriales</taxon>
        <taxon>Flavobacteriaceae</taxon>
        <taxon>Flavobacterium</taxon>
    </lineage>
</organism>
<dbReference type="EMBL" id="SLWA01000001">
    <property type="protein sequence ID" value="TCN61074.1"/>
    <property type="molecule type" value="Genomic_DNA"/>
</dbReference>
<evidence type="ECO:0000313" key="2">
    <source>
        <dbReference type="EMBL" id="TCN61074.1"/>
    </source>
</evidence>
<keyword evidence="3" id="KW-1185">Reference proteome</keyword>
<dbReference type="RefSeq" id="WP_158286286.1">
    <property type="nucleotide sequence ID" value="NZ_QWDN01000001.1"/>
</dbReference>
<name>A0ABY2B6Y7_9FLAO</name>
<evidence type="ECO:0000313" key="3">
    <source>
        <dbReference type="Proteomes" id="UP000295270"/>
    </source>
</evidence>
<keyword evidence="1" id="KW-1133">Transmembrane helix</keyword>
<accession>A0ABY2B6Y7</accession>
<keyword evidence="1" id="KW-0472">Membrane</keyword>
<evidence type="ECO:0000256" key="1">
    <source>
        <dbReference type="SAM" id="Phobius"/>
    </source>
</evidence>
<gene>
    <name evidence="2" type="ORF">EV142_101661</name>
</gene>
<keyword evidence="1" id="KW-0812">Transmembrane</keyword>